<dbReference type="Pfam" id="PF01448">
    <property type="entry name" value="ELM2"/>
    <property type="match status" value="1"/>
</dbReference>
<dbReference type="Gene3D" id="1.20.58.1880">
    <property type="match status" value="1"/>
</dbReference>
<dbReference type="GO" id="GO:0003714">
    <property type="term" value="F:transcription corepressor activity"/>
    <property type="evidence" value="ECO:0007669"/>
    <property type="project" value="TreeGrafter"/>
</dbReference>
<feature type="region of interest" description="Disordered" evidence="4">
    <location>
        <begin position="280"/>
        <end position="299"/>
    </location>
</feature>
<dbReference type="InterPro" id="IPR001005">
    <property type="entry name" value="SANT/Myb"/>
</dbReference>
<feature type="compositionally biased region" description="Polar residues" evidence="4">
    <location>
        <begin position="286"/>
        <end position="299"/>
    </location>
</feature>
<evidence type="ECO:0000313" key="7">
    <source>
        <dbReference type="Proteomes" id="UP000230066"/>
    </source>
</evidence>
<feature type="compositionally biased region" description="Polar residues" evidence="4">
    <location>
        <begin position="517"/>
        <end position="542"/>
    </location>
</feature>
<keyword evidence="1" id="KW-0805">Transcription regulation</keyword>
<dbReference type="GO" id="GO:0005667">
    <property type="term" value="C:transcription regulator complex"/>
    <property type="evidence" value="ECO:0007669"/>
    <property type="project" value="TreeGrafter"/>
</dbReference>
<feature type="compositionally biased region" description="Polar residues" evidence="4">
    <location>
        <begin position="586"/>
        <end position="605"/>
    </location>
</feature>
<dbReference type="GO" id="GO:0006357">
    <property type="term" value="P:regulation of transcription by RNA polymerase II"/>
    <property type="evidence" value="ECO:0007669"/>
    <property type="project" value="TreeGrafter"/>
</dbReference>
<dbReference type="AlphaFoldDB" id="A0A4E0R158"/>
<gene>
    <name evidence="6" type="ORF">D915_007559</name>
</gene>
<dbReference type="Gene3D" id="4.10.1240.50">
    <property type="match status" value="1"/>
</dbReference>
<keyword evidence="7" id="KW-1185">Reference proteome</keyword>
<dbReference type="InterPro" id="IPR009057">
    <property type="entry name" value="Homeodomain-like_sf"/>
</dbReference>
<evidence type="ECO:0000256" key="4">
    <source>
        <dbReference type="SAM" id="MobiDB-lite"/>
    </source>
</evidence>
<evidence type="ECO:0000313" key="6">
    <source>
        <dbReference type="EMBL" id="THD21689.1"/>
    </source>
</evidence>
<proteinExistence type="predicted"/>
<organism evidence="6 7">
    <name type="scientific">Fasciola hepatica</name>
    <name type="common">Liver fluke</name>
    <dbReference type="NCBI Taxonomy" id="6192"/>
    <lineage>
        <taxon>Eukaryota</taxon>
        <taxon>Metazoa</taxon>
        <taxon>Spiralia</taxon>
        <taxon>Lophotrochozoa</taxon>
        <taxon>Platyhelminthes</taxon>
        <taxon>Trematoda</taxon>
        <taxon>Digenea</taxon>
        <taxon>Plagiorchiida</taxon>
        <taxon>Echinostomata</taxon>
        <taxon>Echinostomatoidea</taxon>
        <taxon>Fasciolidae</taxon>
        <taxon>Fasciola</taxon>
    </lineage>
</organism>
<dbReference type="PANTHER" id="PTHR16089:SF28">
    <property type="entry name" value="REST COREPRESSOR"/>
    <property type="match status" value="1"/>
</dbReference>
<dbReference type="EMBL" id="JXXN02003338">
    <property type="protein sequence ID" value="THD21689.1"/>
    <property type="molecule type" value="Genomic_DNA"/>
</dbReference>
<feature type="region of interest" description="Disordered" evidence="4">
    <location>
        <begin position="481"/>
        <end position="649"/>
    </location>
</feature>
<dbReference type="InterPro" id="IPR000949">
    <property type="entry name" value="ELM2_dom"/>
</dbReference>
<accession>A0A4E0R158</accession>
<keyword evidence="3" id="KW-0539">Nucleus</keyword>
<feature type="domain" description="ELM2" evidence="5">
    <location>
        <begin position="23"/>
        <end position="108"/>
    </location>
</feature>
<evidence type="ECO:0000259" key="5">
    <source>
        <dbReference type="PROSITE" id="PS51156"/>
    </source>
</evidence>
<comment type="caution">
    <text evidence="6">The sequence shown here is derived from an EMBL/GenBank/DDBJ whole genome shotgun (WGS) entry which is preliminary data.</text>
</comment>
<keyword evidence="2" id="KW-0804">Transcription</keyword>
<dbReference type="PANTHER" id="PTHR16089">
    <property type="entry name" value="REST COREPRESSOR COREST PROTEIN-RELATED"/>
    <property type="match status" value="1"/>
</dbReference>
<feature type="compositionally biased region" description="Basic and acidic residues" evidence="4">
    <location>
        <begin position="573"/>
        <end position="585"/>
    </location>
</feature>
<evidence type="ECO:0000256" key="1">
    <source>
        <dbReference type="ARBA" id="ARBA00023015"/>
    </source>
</evidence>
<sequence>MIRRQSATRVKKTHKSRRNQKEFCTRVGSDYQVCIPRYKGGRPQVDEDDKTVKEIRVWSPDHQPSTEELSEYLEFAKKYDYSKELAMILLHWHGYNVSHAKDDIPNYTPVSNKWTKCEVRKFLKCIDSKPRKNFGEVKKSKIMSISMFYVCFALEQMPGRPMGDICQLYYSIAAPFKAPPRNKSHAELINQCFARAIRAGRVTNRWATWAFTNRSTRSAPSHSALNCRNPGEAEDLLEREFELHLMGMVGITKARRLIGRRMLSTPYPFCANQNGSGVDSYPGVDSRSTSPARVQPFPTRSTMNGTVSCLTLPALTFMDYTIGNGSSGASSQLGSESTAHSRCPRHSLPPGVHYDHDEFVAFMTTPSQQLMEEREQVLLHSGHLDVELLRQIEDVDARAMALLGETELLKPSCGFPEVSYRWTKTELALVLTAMSRYGDDFATVARTVGSKTEGFIRDFYNQCRFHFPLDDIIRLAKEAKNPLGNSSDGEKKPLISSPRPNRPGSLAIQFGPEIDAASTQPTIHSSPSAFSTQKSESHSTPAASARFKCDQGGTPMSSMECNSAPLESADVSMRTDDESAVDYKQESSSAISNHSLSTSVSPIRTSSRRRLSSNIICTSTRGRPRGRGRGPGRPRGRGRGRPSRTRAGY</sequence>
<protein>
    <submittedName>
        <fullName evidence="6">REST corepressor</fullName>
    </submittedName>
</protein>
<dbReference type="PROSITE" id="PS51156">
    <property type="entry name" value="ELM2"/>
    <property type="match status" value="1"/>
</dbReference>
<dbReference type="SMART" id="SM01189">
    <property type="entry name" value="ELM2"/>
    <property type="match status" value="1"/>
</dbReference>
<feature type="compositionally biased region" description="Basic residues" evidence="4">
    <location>
        <begin position="622"/>
        <end position="649"/>
    </location>
</feature>
<dbReference type="CDD" id="cd00167">
    <property type="entry name" value="SANT"/>
    <property type="match status" value="1"/>
</dbReference>
<dbReference type="SUPFAM" id="SSF46689">
    <property type="entry name" value="Homeodomain-like"/>
    <property type="match status" value="1"/>
</dbReference>
<dbReference type="InterPro" id="IPR051066">
    <property type="entry name" value="Trans_reg/Corepressor"/>
</dbReference>
<reference evidence="6" key="1">
    <citation type="submission" date="2019-03" db="EMBL/GenBank/DDBJ databases">
        <title>Improved annotation for the trematode Fasciola hepatica.</title>
        <authorList>
            <person name="Choi Y.-J."/>
            <person name="Martin J."/>
            <person name="Mitreva M."/>
        </authorList>
    </citation>
    <scope>NUCLEOTIDE SEQUENCE [LARGE SCALE GENOMIC DNA]</scope>
</reference>
<evidence type="ECO:0000256" key="3">
    <source>
        <dbReference type="ARBA" id="ARBA00023242"/>
    </source>
</evidence>
<dbReference type="Proteomes" id="UP000230066">
    <property type="component" value="Unassembled WGS sequence"/>
</dbReference>
<name>A0A4E0R158_FASHE</name>
<dbReference type="GO" id="GO:0000118">
    <property type="term" value="C:histone deacetylase complex"/>
    <property type="evidence" value="ECO:0007669"/>
    <property type="project" value="TreeGrafter"/>
</dbReference>
<evidence type="ECO:0000256" key="2">
    <source>
        <dbReference type="ARBA" id="ARBA00023163"/>
    </source>
</evidence>